<proteinExistence type="inferred from homology"/>
<evidence type="ECO:0000313" key="2">
    <source>
        <dbReference type="EMBL" id="SVB41847.1"/>
    </source>
</evidence>
<feature type="non-terminal residue" evidence="2">
    <location>
        <position position="1"/>
    </location>
</feature>
<accession>A0A382DW98</accession>
<dbReference type="Gene3D" id="3.70.10.10">
    <property type="match status" value="1"/>
</dbReference>
<sequence length="220" mass="24846">VLKNFSTINQNLQIGKGSSISTMSAMKNIVAKAEVKEKFIREFAIYDLNEFLSALSLFEKPDLKFKEDFVVMTESNIAATKSLKYWYSDPSVVSSPTKELAMPECEISFKLSSSMLSDVTKASHVIGAPDMCLEGMDLGTAVLKVTDKKNTTANDYAVKLDIDNQEENVPYKFWFKVENLKLIPGKYDVNVSSKHISHFWNEKVNVQYWIALEPESAYNV</sequence>
<dbReference type="GO" id="GO:0039693">
    <property type="term" value="P:viral DNA genome replication"/>
    <property type="evidence" value="ECO:0007669"/>
    <property type="project" value="InterPro"/>
</dbReference>
<dbReference type="GO" id="GO:0030337">
    <property type="term" value="F:DNA polymerase processivity factor activity"/>
    <property type="evidence" value="ECO:0007669"/>
    <property type="project" value="InterPro"/>
</dbReference>
<evidence type="ECO:0000259" key="1">
    <source>
        <dbReference type="Pfam" id="PF09116"/>
    </source>
</evidence>
<dbReference type="HAMAP" id="MF_04161">
    <property type="entry name" value="Sliding_clamp_T4"/>
    <property type="match status" value="1"/>
</dbReference>
<reference evidence="2" key="1">
    <citation type="submission" date="2018-05" db="EMBL/GenBank/DDBJ databases">
        <authorList>
            <person name="Lanie J.A."/>
            <person name="Ng W.-L."/>
            <person name="Kazmierczak K.M."/>
            <person name="Andrzejewski T.M."/>
            <person name="Davidsen T.M."/>
            <person name="Wayne K.J."/>
            <person name="Tettelin H."/>
            <person name="Glass J.I."/>
            <person name="Rusch D."/>
            <person name="Podicherti R."/>
            <person name="Tsui H.-C.T."/>
            <person name="Winkler M.E."/>
        </authorList>
    </citation>
    <scope>NUCLEOTIDE SEQUENCE</scope>
</reference>
<dbReference type="Pfam" id="PF09116">
    <property type="entry name" value="gp45-slide_C"/>
    <property type="match status" value="1"/>
</dbReference>
<organism evidence="2">
    <name type="scientific">marine metagenome</name>
    <dbReference type="NCBI Taxonomy" id="408172"/>
    <lineage>
        <taxon>unclassified sequences</taxon>
        <taxon>metagenomes</taxon>
        <taxon>ecological metagenomes</taxon>
    </lineage>
</organism>
<gene>
    <name evidence="2" type="ORF">METZ01_LOCUS194701</name>
</gene>
<dbReference type="SUPFAM" id="SSF55979">
    <property type="entry name" value="DNA clamp"/>
    <property type="match status" value="2"/>
</dbReference>
<dbReference type="EMBL" id="UINC01041077">
    <property type="protein sequence ID" value="SVB41847.1"/>
    <property type="molecule type" value="Genomic_DNA"/>
</dbReference>
<dbReference type="AlphaFoldDB" id="A0A382DW98"/>
<dbReference type="InterPro" id="IPR046938">
    <property type="entry name" value="DNA_clamp_sf"/>
</dbReference>
<dbReference type="InterPro" id="IPR015200">
    <property type="entry name" value="Sliding_clamp_C"/>
</dbReference>
<protein>
    <recommendedName>
        <fullName evidence="1">Sliding clamp C-terminal domain-containing protein</fullName>
    </recommendedName>
</protein>
<feature type="domain" description="Sliding clamp C-terminal" evidence="1">
    <location>
        <begin position="111"/>
        <end position="213"/>
    </location>
</feature>
<name>A0A382DW98_9ZZZZ</name>
<dbReference type="InterPro" id="IPR046389">
    <property type="entry name" value="Sliding_clamp_T4"/>
</dbReference>